<dbReference type="InterPro" id="IPR036249">
    <property type="entry name" value="Thioredoxin-like_sf"/>
</dbReference>
<evidence type="ECO:0000313" key="2">
    <source>
        <dbReference type="EMBL" id="QHS97655.1"/>
    </source>
</evidence>
<evidence type="ECO:0000259" key="1">
    <source>
        <dbReference type="PROSITE" id="PS51352"/>
    </source>
</evidence>
<reference evidence="2" key="1">
    <citation type="journal article" date="2020" name="Nature">
        <title>Giant virus diversity and host interactions through global metagenomics.</title>
        <authorList>
            <person name="Schulz F."/>
            <person name="Roux S."/>
            <person name="Paez-Espino D."/>
            <person name="Jungbluth S."/>
            <person name="Walsh D.A."/>
            <person name="Denef V.J."/>
            <person name="McMahon K.D."/>
            <person name="Konstantinidis K.T."/>
            <person name="Eloe-Fadrosh E.A."/>
            <person name="Kyrpides N.C."/>
            <person name="Woyke T."/>
        </authorList>
    </citation>
    <scope>NUCLEOTIDE SEQUENCE</scope>
    <source>
        <strain evidence="2">GVMAG-M-3300020182-33</strain>
    </source>
</reference>
<protein>
    <recommendedName>
        <fullName evidence="1">Thioredoxin domain-containing protein</fullName>
    </recommendedName>
</protein>
<dbReference type="InterPro" id="IPR017937">
    <property type="entry name" value="Thioredoxin_CS"/>
</dbReference>
<name>A0A6C0BZ20_9ZZZZ</name>
<dbReference type="InterPro" id="IPR013766">
    <property type="entry name" value="Thioredoxin_domain"/>
</dbReference>
<dbReference type="PANTHER" id="PTHR10438">
    <property type="entry name" value="THIOREDOXIN"/>
    <property type="match status" value="1"/>
</dbReference>
<dbReference type="PANTHER" id="PTHR10438:SF468">
    <property type="entry name" value="THIOREDOXIN-1-RELATED"/>
    <property type="match status" value="1"/>
</dbReference>
<dbReference type="AlphaFoldDB" id="A0A6C0BZ20"/>
<sequence length="130" mass="13506">MPAIVRITADGTVAAATAADLQKSSAAVLKVTASWCGPCTRVHPLFVSWCIGNSTCFEAFVLDVDAAETESADSKTLLDVVNASALPTFIAFRDGKETGRFSGACMSSVKLLCQPFLDPQATGESSADGK</sequence>
<feature type="domain" description="Thioredoxin" evidence="1">
    <location>
        <begin position="1"/>
        <end position="122"/>
    </location>
</feature>
<dbReference type="Pfam" id="PF00085">
    <property type="entry name" value="Thioredoxin"/>
    <property type="match status" value="1"/>
</dbReference>
<organism evidence="2">
    <name type="scientific">viral metagenome</name>
    <dbReference type="NCBI Taxonomy" id="1070528"/>
    <lineage>
        <taxon>unclassified sequences</taxon>
        <taxon>metagenomes</taxon>
        <taxon>organismal metagenomes</taxon>
    </lineage>
</organism>
<accession>A0A6C0BZ20</accession>
<dbReference type="InterPro" id="IPR050620">
    <property type="entry name" value="Thioredoxin_H-type-like"/>
</dbReference>
<dbReference type="CDD" id="cd02947">
    <property type="entry name" value="TRX_family"/>
    <property type="match status" value="1"/>
</dbReference>
<dbReference type="PROSITE" id="PS51352">
    <property type="entry name" value="THIOREDOXIN_2"/>
    <property type="match status" value="1"/>
</dbReference>
<dbReference type="PROSITE" id="PS00194">
    <property type="entry name" value="THIOREDOXIN_1"/>
    <property type="match status" value="1"/>
</dbReference>
<dbReference type="SUPFAM" id="SSF52833">
    <property type="entry name" value="Thioredoxin-like"/>
    <property type="match status" value="1"/>
</dbReference>
<proteinExistence type="predicted"/>
<dbReference type="EMBL" id="MN739301">
    <property type="protein sequence ID" value="QHS97655.1"/>
    <property type="molecule type" value="Genomic_DNA"/>
</dbReference>
<dbReference type="Gene3D" id="3.40.30.10">
    <property type="entry name" value="Glutaredoxin"/>
    <property type="match status" value="1"/>
</dbReference>